<dbReference type="Pfam" id="PF00528">
    <property type="entry name" value="BPD_transp_1"/>
    <property type="match status" value="1"/>
</dbReference>
<feature type="transmembrane region" description="Helical" evidence="7">
    <location>
        <begin position="150"/>
        <end position="170"/>
    </location>
</feature>
<keyword evidence="2 7" id="KW-0813">Transport</keyword>
<feature type="domain" description="ABC transmembrane type-1" evidence="8">
    <location>
        <begin position="112"/>
        <end position="301"/>
    </location>
</feature>
<organism evidence="9 10">
    <name type="scientific">Rhodophyticola porphyridii</name>
    <dbReference type="NCBI Taxonomy" id="1852017"/>
    <lineage>
        <taxon>Bacteria</taxon>
        <taxon>Pseudomonadati</taxon>
        <taxon>Pseudomonadota</taxon>
        <taxon>Alphaproteobacteria</taxon>
        <taxon>Rhodobacterales</taxon>
        <taxon>Roseobacteraceae</taxon>
        <taxon>Rhodophyticola</taxon>
    </lineage>
</organism>
<dbReference type="InterPro" id="IPR000515">
    <property type="entry name" value="MetI-like"/>
</dbReference>
<name>A0A3L9Y4S9_9RHOB</name>
<evidence type="ECO:0000256" key="6">
    <source>
        <dbReference type="ARBA" id="ARBA00023136"/>
    </source>
</evidence>
<evidence type="ECO:0000256" key="4">
    <source>
        <dbReference type="ARBA" id="ARBA00022692"/>
    </source>
</evidence>
<dbReference type="Gene3D" id="1.10.3720.10">
    <property type="entry name" value="MetI-like"/>
    <property type="match status" value="1"/>
</dbReference>
<feature type="transmembrane region" description="Helical" evidence="7">
    <location>
        <begin position="234"/>
        <end position="257"/>
    </location>
</feature>
<dbReference type="CDD" id="cd06261">
    <property type="entry name" value="TM_PBP2"/>
    <property type="match status" value="1"/>
</dbReference>
<feature type="transmembrane region" description="Helical" evidence="7">
    <location>
        <begin position="182"/>
        <end position="201"/>
    </location>
</feature>
<comment type="similarity">
    <text evidence="7">Belongs to the binding-protein-dependent transport system permease family.</text>
</comment>
<evidence type="ECO:0000313" key="9">
    <source>
        <dbReference type="EMBL" id="RMA43352.1"/>
    </source>
</evidence>
<evidence type="ECO:0000256" key="2">
    <source>
        <dbReference type="ARBA" id="ARBA00022448"/>
    </source>
</evidence>
<gene>
    <name evidence="9" type="ORF">D9R08_05970</name>
</gene>
<feature type="transmembrane region" description="Helical" evidence="7">
    <location>
        <begin position="20"/>
        <end position="37"/>
    </location>
</feature>
<dbReference type="GO" id="GO:0055085">
    <property type="term" value="P:transmembrane transport"/>
    <property type="evidence" value="ECO:0007669"/>
    <property type="project" value="InterPro"/>
</dbReference>
<keyword evidence="10" id="KW-1185">Reference proteome</keyword>
<evidence type="ECO:0000313" key="10">
    <source>
        <dbReference type="Proteomes" id="UP000281343"/>
    </source>
</evidence>
<dbReference type="PROSITE" id="PS50928">
    <property type="entry name" value="ABC_TM1"/>
    <property type="match status" value="1"/>
</dbReference>
<keyword evidence="4 7" id="KW-0812">Transmembrane</keyword>
<comment type="caution">
    <text evidence="9">The sequence shown here is derived from an EMBL/GenBank/DDBJ whole genome shotgun (WGS) entry which is preliminary data.</text>
</comment>
<accession>A0A3L9Y4S9</accession>
<dbReference type="PANTHER" id="PTHR30151">
    <property type="entry name" value="ALKANE SULFONATE ABC TRANSPORTER-RELATED, MEMBRANE SUBUNIT"/>
    <property type="match status" value="1"/>
</dbReference>
<proteinExistence type="inferred from homology"/>
<protein>
    <submittedName>
        <fullName evidence="9">ABC transporter permease</fullName>
    </submittedName>
</protein>
<dbReference type="EMBL" id="RCNT01000002">
    <property type="protein sequence ID" value="RMA43352.1"/>
    <property type="molecule type" value="Genomic_DNA"/>
</dbReference>
<keyword evidence="6 7" id="KW-0472">Membrane</keyword>
<keyword evidence="5 7" id="KW-1133">Transmembrane helix</keyword>
<sequence length="312" mass="33162">MRAGLGGGLMRGMAGTVHHVMPILAVLGVIVALWYAASVGMNRAWTLDQAERAGEELSAGEVIADAMNQERPVLPTPHQVFAELWETTAGEPVMRERRGELRGNPRSLFFHAYQTLAPTLLGFLFGTTLGILLAIGIVHNRAMDMSVMPWAIASQTIPILAIAPMVIVVLNSIGIEGLLPKSLISAYLSFFPVVVGMVKGLRSPGAMDMDLLKTYSAGTLATLLKLRLPASVPYLFTSLKVAIAAALVGAIVAELPTGARFGLGARLLTGSYYGQTIQIWSALFMAAICAAALVALIGLAERVTLKRMGLAR</sequence>
<evidence type="ECO:0000256" key="7">
    <source>
        <dbReference type="RuleBase" id="RU363032"/>
    </source>
</evidence>
<dbReference type="PANTHER" id="PTHR30151:SF20">
    <property type="entry name" value="ABC TRANSPORTER PERMEASE PROTEIN HI_0355-RELATED"/>
    <property type="match status" value="1"/>
</dbReference>
<dbReference type="Proteomes" id="UP000281343">
    <property type="component" value="Unassembled WGS sequence"/>
</dbReference>
<evidence type="ECO:0000259" key="8">
    <source>
        <dbReference type="PROSITE" id="PS50928"/>
    </source>
</evidence>
<feature type="transmembrane region" description="Helical" evidence="7">
    <location>
        <begin position="116"/>
        <end position="138"/>
    </location>
</feature>
<dbReference type="InterPro" id="IPR035906">
    <property type="entry name" value="MetI-like_sf"/>
</dbReference>
<dbReference type="SUPFAM" id="SSF161098">
    <property type="entry name" value="MetI-like"/>
    <property type="match status" value="1"/>
</dbReference>
<comment type="subcellular location">
    <subcellularLocation>
        <location evidence="1 7">Cell membrane</location>
        <topology evidence="1 7">Multi-pass membrane protein</topology>
    </subcellularLocation>
</comment>
<feature type="transmembrane region" description="Helical" evidence="7">
    <location>
        <begin position="277"/>
        <end position="300"/>
    </location>
</feature>
<evidence type="ECO:0000256" key="3">
    <source>
        <dbReference type="ARBA" id="ARBA00022475"/>
    </source>
</evidence>
<evidence type="ECO:0000256" key="5">
    <source>
        <dbReference type="ARBA" id="ARBA00022989"/>
    </source>
</evidence>
<evidence type="ECO:0000256" key="1">
    <source>
        <dbReference type="ARBA" id="ARBA00004651"/>
    </source>
</evidence>
<reference evidence="9 10" key="1">
    <citation type="submission" date="2018-10" db="EMBL/GenBank/DDBJ databases">
        <authorList>
            <person name="Jung H.S."/>
            <person name="Jeon C.O."/>
        </authorList>
    </citation>
    <scope>NUCLEOTIDE SEQUENCE [LARGE SCALE GENOMIC DNA]</scope>
    <source>
        <strain evidence="9 10">MA-7-27</strain>
    </source>
</reference>
<dbReference type="OrthoDB" id="4926350at2"/>
<dbReference type="AlphaFoldDB" id="A0A3L9Y4S9"/>
<keyword evidence="3" id="KW-1003">Cell membrane</keyword>
<dbReference type="GO" id="GO:0005886">
    <property type="term" value="C:plasma membrane"/>
    <property type="evidence" value="ECO:0007669"/>
    <property type="project" value="UniProtKB-SubCell"/>
</dbReference>